<sequence length="363" mass="40358">MTIFILPARLKLLHFQKHQLPLVAHALIKACLLSDTSDPAYFFSYTENSYEISIVASVETIENDFLPLLNSATSSTIQVSKDVFRVLQVDDEGGQDCSGKRISDLSAPLAKAQFSIFYMSTYQTDFVLIKDMKLREAVLSLMHHGFEFDEESVDEELGDLENLKQPPSIAPDTIVIPEDEQYAADLSPTWEQTVLDNELRCVGLNKHADVASWSMAILKILLYPDMIDGYRDTTTPRFFSYTSTCEGVSLLTEQYIIDSFDENIICGTEDETPLRVVQINLSDANLDRCGIVRSISHPLATAAQINILYLSTFTTANILVSAGDLEQALGVMSSTRRVEDTEPYLEDPSVDQPAAALSELIST</sequence>
<evidence type="ECO:0000313" key="2">
    <source>
        <dbReference type="EMBL" id="KAG2179153.1"/>
    </source>
</evidence>
<gene>
    <name evidence="2" type="ORF">INT43_002003</name>
</gene>
<name>A0A8H7UGL8_MORIS</name>
<dbReference type="SUPFAM" id="SSF55021">
    <property type="entry name" value="ACT-like"/>
    <property type="match status" value="2"/>
</dbReference>
<accession>A0A8H7UGL8</accession>
<dbReference type="AlphaFoldDB" id="A0A8H7UGL8"/>
<dbReference type="OrthoDB" id="58529at2759"/>
<dbReference type="InterPro" id="IPR027795">
    <property type="entry name" value="CASTOR_ACT_dom"/>
</dbReference>
<dbReference type="InterPro" id="IPR045865">
    <property type="entry name" value="ACT-like_dom_sf"/>
</dbReference>
<comment type="caution">
    <text evidence="2">The sequence shown here is derived from an EMBL/GenBank/DDBJ whole genome shotgun (WGS) entry which is preliminary data.</text>
</comment>
<dbReference type="GO" id="GO:0046394">
    <property type="term" value="P:carboxylic acid biosynthetic process"/>
    <property type="evidence" value="ECO:0007669"/>
    <property type="project" value="UniProtKB-ARBA"/>
</dbReference>
<proteinExistence type="predicted"/>
<dbReference type="Pfam" id="PF13840">
    <property type="entry name" value="ACT_7"/>
    <property type="match status" value="2"/>
</dbReference>
<protein>
    <recommendedName>
        <fullName evidence="1">CASTOR ACT domain-containing protein</fullName>
    </recommendedName>
</protein>
<keyword evidence="3" id="KW-1185">Reference proteome</keyword>
<organism evidence="2 3">
    <name type="scientific">Mortierella isabellina</name>
    <name type="common">Filamentous fungus</name>
    <name type="synonym">Umbelopsis isabellina</name>
    <dbReference type="NCBI Taxonomy" id="91625"/>
    <lineage>
        <taxon>Eukaryota</taxon>
        <taxon>Fungi</taxon>
        <taxon>Fungi incertae sedis</taxon>
        <taxon>Mucoromycota</taxon>
        <taxon>Mucoromycotina</taxon>
        <taxon>Umbelopsidomycetes</taxon>
        <taxon>Umbelopsidales</taxon>
        <taxon>Umbelopsidaceae</taxon>
        <taxon>Umbelopsis</taxon>
    </lineage>
</organism>
<evidence type="ECO:0000313" key="3">
    <source>
        <dbReference type="Proteomes" id="UP000654370"/>
    </source>
</evidence>
<feature type="domain" description="CASTOR ACT" evidence="1">
    <location>
        <begin position="80"/>
        <end position="138"/>
    </location>
</feature>
<feature type="domain" description="CASTOR ACT" evidence="1">
    <location>
        <begin position="274"/>
        <end position="330"/>
    </location>
</feature>
<dbReference type="InterPro" id="IPR051719">
    <property type="entry name" value="CASTOR_mTORC1"/>
</dbReference>
<dbReference type="PANTHER" id="PTHR31131:SF6">
    <property type="entry name" value="CASTOR ACT DOMAIN-CONTAINING PROTEIN"/>
    <property type="match status" value="1"/>
</dbReference>
<dbReference type="Gene3D" id="3.30.2130.10">
    <property type="entry name" value="VC0802-like"/>
    <property type="match status" value="2"/>
</dbReference>
<reference evidence="2" key="1">
    <citation type="submission" date="2020-12" db="EMBL/GenBank/DDBJ databases">
        <title>Metabolic potential, ecology and presence of endohyphal bacteria is reflected in genomic diversity of Mucoromycotina.</title>
        <authorList>
            <person name="Muszewska A."/>
            <person name="Okrasinska A."/>
            <person name="Steczkiewicz K."/>
            <person name="Drgas O."/>
            <person name="Orlowska M."/>
            <person name="Perlinska-Lenart U."/>
            <person name="Aleksandrzak-Piekarczyk T."/>
            <person name="Szatraj K."/>
            <person name="Zielenkiewicz U."/>
            <person name="Pilsyk S."/>
            <person name="Malc E."/>
            <person name="Mieczkowski P."/>
            <person name="Kruszewska J.S."/>
            <person name="Biernat P."/>
            <person name="Pawlowska J."/>
        </authorList>
    </citation>
    <scope>NUCLEOTIDE SEQUENCE</scope>
    <source>
        <strain evidence="2">WA0000067209</strain>
    </source>
</reference>
<evidence type="ECO:0000259" key="1">
    <source>
        <dbReference type="Pfam" id="PF13840"/>
    </source>
</evidence>
<dbReference type="Proteomes" id="UP000654370">
    <property type="component" value="Unassembled WGS sequence"/>
</dbReference>
<dbReference type="GO" id="GO:0006520">
    <property type="term" value="P:amino acid metabolic process"/>
    <property type="evidence" value="ECO:0007669"/>
    <property type="project" value="UniProtKB-ARBA"/>
</dbReference>
<dbReference type="PANTHER" id="PTHR31131">
    <property type="entry name" value="CHROMOSOME 1, WHOLE GENOME SHOTGUN SEQUENCE"/>
    <property type="match status" value="1"/>
</dbReference>
<dbReference type="EMBL" id="JAEPQZ010000007">
    <property type="protein sequence ID" value="KAG2179153.1"/>
    <property type="molecule type" value="Genomic_DNA"/>
</dbReference>